<evidence type="ECO:0000256" key="4">
    <source>
        <dbReference type="ARBA" id="ARBA00023136"/>
    </source>
</evidence>
<dbReference type="EMBL" id="NRSJ01000006">
    <property type="protein sequence ID" value="MBK1703939.1"/>
    <property type="molecule type" value="Genomic_DNA"/>
</dbReference>
<keyword evidence="4 6" id="KW-0472">Membrane</keyword>
<feature type="domain" description="Translocation and assembly module TamB C-terminal" evidence="7">
    <location>
        <begin position="1156"/>
        <end position="1387"/>
    </location>
</feature>
<reference evidence="8" key="1">
    <citation type="submission" date="2017-08" db="EMBL/GenBank/DDBJ databases">
        <authorList>
            <person name="Imhoff J.F."/>
            <person name="Rahn T."/>
            <person name="Kuenzel S."/>
            <person name="Neulinger S.C."/>
        </authorList>
    </citation>
    <scope>NUCLEOTIDE SEQUENCE</scope>
    <source>
        <strain evidence="8">DSM 11080</strain>
    </source>
</reference>
<keyword evidence="2 6" id="KW-0812">Transmembrane</keyword>
<feature type="domain" description="Translocation and assembly module TamB C-terminal" evidence="7">
    <location>
        <begin position="1397"/>
        <end position="1455"/>
    </location>
</feature>
<keyword evidence="9" id="KW-1185">Reference proteome</keyword>
<evidence type="ECO:0000313" key="8">
    <source>
        <dbReference type="EMBL" id="MBK1703939.1"/>
    </source>
</evidence>
<dbReference type="PANTHER" id="PTHR36985">
    <property type="entry name" value="TRANSLOCATION AND ASSEMBLY MODULE SUBUNIT TAMB"/>
    <property type="match status" value="1"/>
</dbReference>
<comment type="caution">
    <text evidence="8">The sequence shown here is derived from an EMBL/GenBank/DDBJ whole genome shotgun (WGS) entry which is preliminary data.</text>
</comment>
<dbReference type="GO" id="GO:0009306">
    <property type="term" value="P:protein secretion"/>
    <property type="evidence" value="ECO:0007669"/>
    <property type="project" value="InterPro"/>
</dbReference>
<reference evidence="8" key="2">
    <citation type="journal article" date="2020" name="Microorganisms">
        <title>Osmotic Adaptation and Compatible Solute Biosynthesis of Phototrophic Bacteria as Revealed from Genome Analyses.</title>
        <authorList>
            <person name="Imhoff J.F."/>
            <person name="Rahn T."/>
            <person name="Kunzel S."/>
            <person name="Keller A."/>
            <person name="Neulinger S.C."/>
        </authorList>
    </citation>
    <scope>NUCLEOTIDE SEQUENCE</scope>
    <source>
        <strain evidence="8">DSM 11080</strain>
    </source>
</reference>
<dbReference type="InterPro" id="IPR007452">
    <property type="entry name" value="TamB_C"/>
</dbReference>
<dbReference type="Pfam" id="PF04357">
    <property type="entry name" value="TamB"/>
    <property type="match status" value="2"/>
</dbReference>
<gene>
    <name evidence="8" type="ORF">CKO40_05130</name>
</gene>
<evidence type="ECO:0000259" key="7">
    <source>
        <dbReference type="Pfam" id="PF04357"/>
    </source>
</evidence>
<dbReference type="GO" id="GO:0097347">
    <property type="term" value="C:TAM protein secretion complex"/>
    <property type="evidence" value="ECO:0007669"/>
    <property type="project" value="TreeGrafter"/>
</dbReference>
<dbReference type="RefSeq" id="WP_200345113.1">
    <property type="nucleotide sequence ID" value="NZ_NRSJ01000006.1"/>
</dbReference>
<name>A0AAJ0X8I3_9GAMM</name>
<feature type="region of interest" description="Disordered" evidence="5">
    <location>
        <begin position="1"/>
        <end position="25"/>
    </location>
</feature>
<evidence type="ECO:0000256" key="2">
    <source>
        <dbReference type="ARBA" id="ARBA00022692"/>
    </source>
</evidence>
<evidence type="ECO:0000256" key="1">
    <source>
        <dbReference type="ARBA" id="ARBA00004167"/>
    </source>
</evidence>
<accession>A0AAJ0X8I3</accession>
<feature type="transmembrane region" description="Helical" evidence="6">
    <location>
        <begin position="32"/>
        <end position="55"/>
    </location>
</feature>
<sequence>MNESASTPAETESSDPRGGAARAGGTRPARRALGWLLAAFGVLLTAVVLGLLFLLGTQTGLRAAFAVLDELAPEMIDVGRVEGRVLGRLELGELALSVPGLDAQVGTLVLDWRPGALLTGTLRVTQLSARDLTLVSEPAPKTKPSEPFELPSIRLPLAVDIEQLLVENLVYEQAGAPPEAAIRLTRAELRAEAGGETLDLKQLTADLAQPDAHLQASGRVGLADAHPVSLALDWGLRQSPALEVDGDGAISGDLTQLAVTHRITGSVEASLDARVRQVLEQPSWDANLSLEAIALPEIVADAPELDLRAELKSEGDLEQAAVTGTLRGEAPSVAEIGRLAADLDIEWADQVLTIKALRLTESSQGPVGTDSDAPAEVGPLNARVDLTGRLDMRPAVPTLAMQAVWERLRWPLAGDPLIELPQGSLNAEGAFDDYAYRLRTSLFGQPIPETEIALVGTGDRQQTSITELSLNTLGGQVNAKGLAGWAPAPSWDLAITANGIDPGLQWPGLDGRVELKADSRGDLEDGFSYGLKVDASLERYPAALINLSGSGTGDQLTLGELSIETLGGLVEGEGELAWAQTPAWSLKLAARDIDPGQHFEGLAGVIRLSAESEGDLEEGYRFSLTGNAAMEDYPPVQIDLAGQGGAESAKLETLTAEVIDGRLDGSGTLTWAPSIAWEAELVLDGLDPGQLLADWPGTLGGRIQSEGTTVDDGLELSARISDFGGELRGYPVQLQTELAMLGQRIDLKRLEARSGETRLTASGRADQKLDFRYAFRSPSLAALVPALQGQLGAEGSVEGTLAAPRVTVELDGRDIELEGQGIERIDLTADVGLDPESPLQLDLTASNLIAGGQRVETLALRGRGSMRSHQLDAEISSDLLRLTAAADGGLSDRGEYRGELGQLALETEDYGRWSLQKPMPYAVVGASLDVGPLCIADGNASRGCAAFQRPEAGRFVASLDLERLGFDLLDQLTPELISPEGYLQANARFEGRGDLLTGTARMSVPDGALEVVLPRASQTLTFSGTELAIRSDADGIDARFQLPVDQAGRFDARVGLPGFRLTATGQQPLRGQLEINLDGLDRFAALVPDLQDVGGQIDGDIGLSGTLGQPQIRGNLSVLDLALRVPAIGLEIAELNLTAASEGASRMRLKGGALIGGGQLDLDGAITGIGDDEPSLELELTGDALTVADTKEYNAVLSMNLEAGLGLGGGAVNGEIKLPRARIMPRTIPAGAVQPSQDVVVEEEANEQEPFPLSVDVLAKLGEDVLIEAFGLRGQLRGQLRVTKEPGGAMLGDGELQVIDGTYRVSLPGLGLLTSVGKPLVIEKGIVVYAKTPLDNPGIILSAQRQGGDITAGVRVFGTLRNPKLAFFSDSDPNMTQSEITSYLVTGIPPKRDATTDDRSISVGTYVAPKLFMEYDTSLGDQSDSIKMRYDLTESIQVQSETGDAQGVDIFYKFEN</sequence>
<dbReference type="GO" id="GO:0005886">
    <property type="term" value="C:plasma membrane"/>
    <property type="evidence" value="ECO:0007669"/>
    <property type="project" value="InterPro"/>
</dbReference>
<protein>
    <recommendedName>
        <fullName evidence="7">Translocation and assembly module TamB C-terminal domain-containing protein</fullName>
    </recommendedName>
</protein>
<evidence type="ECO:0000256" key="6">
    <source>
        <dbReference type="SAM" id="Phobius"/>
    </source>
</evidence>
<dbReference type="PANTHER" id="PTHR36985:SF1">
    <property type="entry name" value="TRANSLOCATION AND ASSEMBLY MODULE SUBUNIT TAMB"/>
    <property type="match status" value="1"/>
</dbReference>
<organism evidence="8 9">
    <name type="scientific">Halochromatium glycolicum</name>
    <dbReference type="NCBI Taxonomy" id="85075"/>
    <lineage>
        <taxon>Bacteria</taxon>
        <taxon>Pseudomonadati</taxon>
        <taxon>Pseudomonadota</taxon>
        <taxon>Gammaproteobacteria</taxon>
        <taxon>Chromatiales</taxon>
        <taxon>Chromatiaceae</taxon>
        <taxon>Halochromatium</taxon>
    </lineage>
</organism>
<evidence type="ECO:0000256" key="5">
    <source>
        <dbReference type="SAM" id="MobiDB-lite"/>
    </source>
</evidence>
<dbReference type="Proteomes" id="UP001296776">
    <property type="component" value="Unassembled WGS sequence"/>
</dbReference>
<proteinExistence type="predicted"/>
<evidence type="ECO:0000256" key="3">
    <source>
        <dbReference type="ARBA" id="ARBA00022989"/>
    </source>
</evidence>
<keyword evidence="3 6" id="KW-1133">Transmembrane helix</keyword>
<evidence type="ECO:0000313" key="9">
    <source>
        <dbReference type="Proteomes" id="UP001296776"/>
    </source>
</evidence>
<comment type="subcellular location">
    <subcellularLocation>
        <location evidence="1">Membrane</location>
        <topology evidence="1">Single-pass membrane protein</topology>
    </subcellularLocation>
</comment>